<dbReference type="EMBL" id="LR026976">
    <property type="protein sequence ID" value="VCT93283.1"/>
    <property type="molecule type" value="Genomic_DNA"/>
</dbReference>
<protein>
    <submittedName>
        <fullName evidence="2">Uncharacterized protein</fullName>
    </submittedName>
</protein>
<keyword evidence="1" id="KW-0472">Membrane</keyword>
<dbReference type="InterPro" id="IPR020275">
    <property type="entry name" value="DUF5592"/>
</dbReference>
<keyword evidence="1" id="KW-1133">Transmembrane helix</keyword>
<dbReference type="AlphaFoldDB" id="A0A9Q9PCD7"/>
<accession>A0A9Q9PCD7</accession>
<dbReference type="RefSeq" id="WP_047947254.1">
    <property type="nucleotide sequence ID" value="NZ_JBNMRX010000014.1"/>
</dbReference>
<sequence length="101" mass="11645">MRQSIPFSENIQAQAKWNTLTVLDGFIIIGSIGVGFVFKSFVYEPLQLFFVAFVALATTYFVYPSIDSPNKKNYQLTWMLFRKDNNVYVASRPEIKVNDHV</sequence>
<feature type="transmembrane region" description="Helical" evidence="1">
    <location>
        <begin position="48"/>
        <end position="66"/>
    </location>
</feature>
<proteinExistence type="predicted"/>
<feature type="transmembrane region" description="Helical" evidence="1">
    <location>
        <begin position="21"/>
        <end position="42"/>
    </location>
</feature>
<reference evidence="2" key="1">
    <citation type="submission" date="2018-10" db="EMBL/GenBank/DDBJ databases">
        <authorList>
            <person name="Singh K. P."/>
            <person name="Ramachandran G."/>
            <person name="Val-Calvo J."/>
            <person name="Meijer J.J. W."/>
            <person name="Miguel-Arribas A."/>
            <person name="Gago Cordoba C."/>
        </authorList>
    </citation>
    <scope>NUCLEOTIDE SEQUENCE</scope>
    <source>
        <strain evidence="2">1</strain>
        <plasmid evidence="2">p576</plasmid>
    </source>
</reference>
<organism evidence="2">
    <name type="scientific">Bacillus pumilus</name>
    <name type="common">Bacillus mesentericus</name>
    <dbReference type="NCBI Taxonomy" id="1408"/>
    <lineage>
        <taxon>Bacteria</taxon>
        <taxon>Bacillati</taxon>
        <taxon>Bacillota</taxon>
        <taxon>Bacilli</taxon>
        <taxon>Bacillales</taxon>
        <taxon>Bacillaceae</taxon>
        <taxon>Bacillus</taxon>
    </lineage>
</organism>
<name>A0A9Q9PCD7_BACPU</name>
<gene>
    <name evidence="2" type="primary">p1</name>
    <name evidence="2" type="ORF">SBRMV_001</name>
</gene>
<geneLocation type="plasmid" evidence="2">
    <name>p576</name>
</geneLocation>
<keyword evidence="2" id="KW-0614">Plasmid</keyword>
<keyword evidence="1" id="KW-0812">Transmembrane</keyword>
<dbReference type="Pfam" id="PF17332">
    <property type="entry name" value="DUF5592"/>
    <property type="match status" value="1"/>
</dbReference>
<evidence type="ECO:0000313" key="2">
    <source>
        <dbReference type="EMBL" id="VCT93283.1"/>
    </source>
</evidence>
<evidence type="ECO:0000256" key="1">
    <source>
        <dbReference type="SAM" id="Phobius"/>
    </source>
</evidence>